<keyword evidence="5 6" id="KW-0408">Iron</keyword>
<keyword evidence="4" id="KW-0249">Electron transport</keyword>
<keyword evidence="2 6" id="KW-0349">Heme</keyword>
<evidence type="ECO:0000256" key="5">
    <source>
        <dbReference type="ARBA" id="ARBA00023004"/>
    </source>
</evidence>
<keyword evidence="1" id="KW-0813">Transport</keyword>
<sequence length="213" mass="22829">MNKILNLCTGLVFAGTALLVRATPLELKLPPETAQFKISPLPGYVVATQKCVICHSADYIKYQPPGMNLAQWTSEAGKMQHLYGAPLTDDEIRKVGAYLAVTYGTAQESELPPELKVDTPISKTTTEQVATLDATSLLNANSCLGCHAIDKKIVGPSYHEVAVKYKGDPQALAKIAANIRAGGSGKWGSAAMPPFSQLTSAELRTLAEFVLRQ</sequence>
<evidence type="ECO:0000256" key="4">
    <source>
        <dbReference type="ARBA" id="ARBA00022982"/>
    </source>
</evidence>
<dbReference type="Gene3D" id="1.10.760.10">
    <property type="entry name" value="Cytochrome c-like domain"/>
    <property type="match status" value="2"/>
</dbReference>
<comment type="caution">
    <text evidence="8">The sequence shown here is derived from an EMBL/GenBank/DDBJ whole genome shotgun (WGS) entry which is preliminary data.</text>
</comment>
<evidence type="ECO:0000256" key="3">
    <source>
        <dbReference type="ARBA" id="ARBA00022723"/>
    </source>
</evidence>
<evidence type="ECO:0000256" key="2">
    <source>
        <dbReference type="ARBA" id="ARBA00022617"/>
    </source>
</evidence>
<feature type="domain" description="Cytochrome c" evidence="7">
    <location>
        <begin position="129"/>
        <end position="213"/>
    </location>
</feature>
<dbReference type="SUPFAM" id="SSF46626">
    <property type="entry name" value="Cytochrome c"/>
    <property type="match status" value="2"/>
</dbReference>
<protein>
    <recommendedName>
        <fullName evidence="7">Cytochrome c domain-containing protein</fullName>
    </recommendedName>
</protein>
<organism evidence="8 9">
    <name type="scientific">Limnobacter litoralis</name>
    <dbReference type="NCBI Taxonomy" id="481366"/>
    <lineage>
        <taxon>Bacteria</taxon>
        <taxon>Pseudomonadati</taxon>
        <taxon>Pseudomonadota</taxon>
        <taxon>Betaproteobacteria</taxon>
        <taxon>Burkholderiales</taxon>
        <taxon>Burkholderiaceae</taxon>
        <taxon>Limnobacter</taxon>
    </lineage>
</organism>
<evidence type="ECO:0000259" key="7">
    <source>
        <dbReference type="PROSITE" id="PS51007"/>
    </source>
</evidence>
<evidence type="ECO:0000256" key="1">
    <source>
        <dbReference type="ARBA" id="ARBA00022448"/>
    </source>
</evidence>
<dbReference type="EMBL" id="BSOJ01000027">
    <property type="protein sequence ID" value="GLR27076.1"/>
    <property type="molecule type" value="Genomic_DNA"/>
</dbReference>
<dbReference type="InterPro" id="IPR009056">
    <property type="entry name" value="Cyt_c-like_dom"/>
</dbReference>
<keyword evidence="3 6" id="KW-0479">Metal-binding</keyword>
<dbReference type="PROSITE" id="PS51007">
    <property type="entry name" value="CYTC"/>
    <property type="match status" value="1"/>
</dbReference>
<evidence type="ECO:0000313" key="9">
    <source>
        <dbReference type="Proteomes" id="UP001156664"/>
    </source>
</evidence>
<gene>
    <name evidence="8" type="ORF">GCM10007875_21670</name>
</gene>
<proteinExistence type="predicted"/>
<dbReference type="Proteomes" id="UP001156664">
    <property type="component" value="Unassembled WGS sequence"/>
</dbReference>
<reference evidence="9" key="1">
    <citation type="journal article" date="2019" name="Int. J. Syst. Evol. Microbiol.">
        <title>The Global Catalogue of Microorganisms (GCM) 10K type strain sequencing project: providing services to taxonomists for standard genome sequencing and annotation.</title>
        <authorList>
            <consortium name="The Broad Institute Genomics Platform"/>
            <consortium name="The Broad Institute Genome Sequencing Center for Infectious Disease"/>
            <person name="Wu L."/>
            <person name="Ma J."/>
        </authorList>
    </citation>
    <scope>NUCLEOTIDE SEQUENCE [LARGE SCALE GENOMIC DNA]</scope>
    <source>
        <strain evidence="9">NBRC 105857</strain>
    </source>
</reference>
<dbReference type="InterPro" id="IPR036909">
    <property type="entry name" value="Cyt_c-like_dom_sf"/>
</dbReference>
<accession>A0ABQ5YT48</accession>
<dbReference type="PRINTS" id="PR00606">
    <property type="entry name" value="CYTCHROMECID"/>
</dbReference>
<dbReference type="InterPro" id="IPR002324">
    <property type="entry name" value="Cyt_c_ID"/>
</dbReference>
<evidence type="ECO:0000313" key="8">
    <source>
        <dbReference type="EMBL" id="GLR27076.1"/>
    </source>
</evidence>
<evidence type="ECO:0000256" key="6">
    <source>
        <dbReference type="PROSITE-ProRule" id="PRU00433"/>
    </source>
</evidence>
<dbReference type="RefSeq" id="WP_284281785.1">
    <property type="nucleotide sequence ID" value="NZ_BSOJ01000027.1"/>
</dbReference>
<dbReference type="Pfam" id="PF00034">
    <property type="entry name" value="Cytochrom_C"/>
    <property type="match status" value="1"/>
</dbReference>
<name>A0ABQ5YT48_9BURK</name>
<keyword evidence="9" id="KW-1185">Reference proteome</keyword>